<sequence length="253" mass="29251">MIIVWLILSLFTSLCLSVSPDPNPSKIDRPILKISTRTHDKIIIINNLQEIANNISVGMTSYEKFNRLSSNEMRECVEGSCIKFYIREIKCTDRTFIASECRTNLNARFQSILQPTTNIHNLILRDEDSLDTQLKTNLVDHFSSFRQFKEFKFNDFNNNLNYDLQCLVDYQSLMQVHFKQTVVEVNLMRTTEVADACQFDKINPNFDGSRSVYTTTYLPVNGTFYCQKGKSQTCNRTIAESKNSRYKLPDICG</sequence>
<proteinExistence type="predicted"/>
<gene>
    <name evidence="2" type="ORF">MG3_01328</name>
</gene>
<feature type="signal peptide" evidence="1">
    <location>
        <begin position="1"/>
        <end position="17"/>
    </location>
</feature>
<accession>A0AB34Q0E7</accession>
<comment type="caution">
    <text evidence="2">The sequence shown here is derived from an EMBL/GenBank/DDBJ whole genome shotgun (WGS) entry which is preliminary data.</text>
</comment>
<dbReference type="EMBL" id="AJIX01000009">
    <property type="protein sequence ID" value="KGR16599.1"/>
    <property type="molecule type" value="Genomic_DNA"/>
</dbReference>
<dbReference type="AlphaFoldDB" id="A0AB34Q0E7"/>
<organism evidence="2 3">
    <name type="scientific">Candida albicans P78048</name>
    <dbReference type="NCBI Taxonomy" id="1094989"/>
    <lineage>
        <taxon>Eukaryota</taxon>
        <taxon>Fungi</taxon>
        <taxon>Dikarya</taxon>
        <taxon>Ascomycota</taxon>
        <taxon>Saccharomycotina</taxon>
        <taxon>Pichiomycetes</taxon>
        <taxon>Debaryomycetaceae</taxon>
        <taxon>Candida/Lodderomyces clade</taxon>
        <taxon>Candida</taxon>
    </lineage>
</organism>
<keyword evidence="1" id="KW-0732">Signal</keyword>
<evidence type="ECO:0000313" key="3">
    <source>
        <dbReference type="Proteomes" id="UP000030161"/>
    </source>
</evidence>
<protein>
    <submittedName>
        <fullName evidence="2">Uncharacterized protein</fullName>
    </submittedName>
</protein>
<evidence type="ECO:0000256" key="1">
    <source>
        <dbReference type="SAM" id="SignalP"/>
    </source>
</evidence>
<dbReference type="Proteomes" id="UP000030161">
    <property type="component" value="Unassembled WGS sequence"/>
</dbReference>
<feature type="chain" id="PRO_5044341662" evidence="1">
    <location>
        <begin position="18"/>
        <end position="253"/>
    </location>
</feature>
<reference evidence="2 3" key="1">
    <citation type="submission" date="2013-12" db="EMBL/GenBank/DDBJ databases">
        <title>The Genome Sequence of Candida albicans P78048.</title>
        <authorList>
            <consortium name="The Broad Institute Genome Sequencing Platform"/>
            <consortium name="The Broad Institute Genome Sequencing Center for Infectious Disease"/>
            <person name="Cuomo C."/>
            <person name="Bennett R."/>
            <person name="Hirakawa M."/>
            <person name="Noverr M."/>
            <person name="Mitchell A."/>
            <person name="Young S.K."/>
            <person name="Zeng Q."/>
            <person name="Gargeya S."/>
            <person name="Fitzgerald M."/>
            <person name="Abouelleil A."/>
            <person name="Alvarado L."/>
            <person name="Berlin A.M."/>
            <person name="Chapman S.B."/>
            <person name="Dewar J."/>
            <person name="Goldberg J."/>
            <person name="Griggs A."/>
            <person name="Gujja S."/>
            <person name="Hansen M."/>
            <person name="Howarth C."/>
            <person name="Imamovic A."/>
            <person name="Larimer J."/>
            <person name="McCowan C."/>
            <person name="Murphy C."/>
            <person name="Pearson M."/>
            <person name="Priest M."/>
            <person name="Roberts A."/>
            <person name="Saif S."/>
            <person name="Shea T."/>
            <person name="Sykes S."/>
            <person name="Wortman J."/>
            <person name="Nusbaum C."/>
            <person name="Birren B."/>
        </authorList>
    </citation>
    <scope>NUCLEOTIDE SEQUENCE [LARGE SCALE GENOMIC DNA]</scope>
    <source>
        <strain evidence="2 3">P78048</strain>
    </source>
</reference>
<name>A0AB34Q0E7_CANAX</name>
<evidence type="ECO:0000313" key="2">
    <source>
        <dbReference type="EMBL" id="KGR16599.1"/>
    </source>
</evidence>